<feature type="transmembrane region" description="Helical" evidence="1">
    <location>
        <begin position="43"/>
        <end position="60"/>
    </location>
</feature>
<reference evidence="2 3" key="1">
    <citation type="journal article" date="2015" name="Nature">
        <title>rRNA introns, odd ribosomes, and small enigmatic genomes across a large radiation of phyla.</title>
        <authorList>
            <person name="Brown C.T."/>
            <person name="Hug L.A."/>
            <person name="Thomas B.C."/>
            <person name="Sharon I."/>
            <person name="Castelle C.J."/>
            <person name="Singh A."/>
            <person name="Wilkins M.J."/>
            <person name="Williams K.H."/>
            <person name="Banfield J.F."/>
        </authorList>
    </citation>
    <scope>NUCLEOTIDE SEQUENCE [LARGE SCALE GENOMIC DNA]</scope>
</reference>
<accession>A0A0G0IDL6</accession>
<protein>
    <submittedName>
        <fullName evidence="2">Uncharacterized protein</fullName>
    </submittedName>
</protein>
<dbReference type="EMBL" id="LBSR01000008">
    <property type="protein sequence ID" value="KKQ22334.1"/>
    <property type="molecule type" value="Genomic_DNA"/>
</dbReference>
<feature type="transmembrane region" description="Helical" evidence="1">
    <location>
        <begin position="12"/>
        <end position="31"/>
    </location>
</feature>
<proteinExistence type="predicted"/>
<sequence>MAEYEKKPVGVGGGAIIAIAVIWGFFLIFLYNNLTNDSNIGAVFAKDPLFGLIISFFRWLW</sequence>
<keyword evidence="1" id="KW-0472">Membrane</keyword>
<dbReference type="AlphaFoldDB" id="A0A0G0IDL6"/>
<comment type="caution">
    <text evidence="2">The sequence shown here is derived from an EMBL/GenBank/DDBJ whole genome shotgun (WGS) entry which is preliminary data.</text>
</comment>
<evidence type="ECO:0000313" key="2">
    <source>
        <dbReference type="EMBL" id="KKQ22334.1"/>
    </source>
</evidence>
<evidence type="ECO:0000256" key="1">
    <source>
        <dbReference type="SAM" id="Phobius"/>
    </source>
</evidence>
<keyword evidence="1" id="KW-1133">Transmembrane helix</keyword>
<name>A0A0G0IDL6_9BACT</name>
<organism evidence="2 3">
    <name type="scientific">Candidatus Wolfebacteria bacterium GW2011_GWC1_37_10</name>
    <dbReference type="NCBI Taxonomy" id="1619010"/>
    <lineage>
        <taxon>Bacteria</taxon>
        <taxon>Candidatus Wolfeibacteriota</taxon>
    </lineage>
</organism>
<evidence type="ECO:0000313" key="3">
    <source>
        <dbReference type="Proteomes" id="UP000034044"/>
    </source>
</evidence>
<gene>
    <name evidence="2" type="ORF">US36_C0008G0006</name>
</gene>
<keyword evidence="1" id="KW-0812">Transmembrane</keyword>
<dbReference type="Proteomes" id="UP000034044">
    <property type="component" value="Unassembled WGS sequence"/>
</dbReference>